<comment type="similarity">
    <text evidence="2">Belongs to the amidase family.</text>
</comment>
<gene>
    <name evidence="8" type="ORF">BDZ94DRAFT_1263173</name>
</gene>
<feature type="domain" description="Amidase" evidence="7">
    <location>
        <begin position="74"/>
        <end position="549"/>
    </location>
</feature>
<evidence type="ECO:0000256" key="6">
    <source>
        <dbReference type="PIRSR" id="PIRSR001221-2"/>
    </source>
</evidence>
<name>A0A9P5Y5V3_9AGAR</name>
<organism evidence="8 9">
    <name type="scientific">Collybia nuda</name>
    <dbReference type="NCBI Taxonomy" id="64659"/>
    <lineage>
        <taxon>Eukaryota</taxon>
        <taxon>Fungi</taxon>
        <taxon>Dikarya</taxon>
        <taxon>Basidiomycota</taxon>
        <taxon>Agaricomycotina</taxon>
        <taxon>Agaricomycetes</taxon>
        <taxon>Agaricomycetidae</taxon>
        <taxon>Agaricales</taxon>
        <taxon>Tricholomatineae</taxon>
        <taxon>Clitocybaceae</taxon>
        <taxon>Collybia</taxon>
    </lineage>
</organism>
<comment type="catalytic activity">
    <reaction evidence="1">
        <text>a monocarboxylic acid amide + H2O = a monocarboxylate + NH4(+)</text>
        <dbReference type="Rhea" id="RHEA:12020"/>
        <dbReference type="ChEBI" id="CHEBI:15377"/>
        <dbReference type="ChEBI" id="CHEBI:28938"/>
        <dbReference type="ChEBI" id="CHEBI:35757"/>
        <dbReference type="ChEBI" id="CHEBI:83628"/>
        <dbReference type="EC" id="3.5.1.4"/>
    </reaction>
</comment>
<protein>
    <recommendedName>
        <fullName evidence="3">amidase</fullName>
        <ecNumber evidence="3">3.5.1.4</ecNumber>
    </recommendedName>
</protein>
<evidence type="ECO:0000256" key="3">
    <source>
        <dbReference type="ARBA" id="ARBA00012922"/>
    </source>
</evidence>
<evidence type="ECO:0000256" key="1">
    <source>
        <dbReference type="ARBA" id="ARBA00001311"/>
    </source>
</evidence>
<evidence type="ECO:0000313" key="9">
    <source>
        <dbReference type="Proteomes" id="UP000807353"/>
    </source>
</evidence>
<dbReference type="PIRSF" id="PIRSF001221">
    <property type="entry name" value="Amidase_fungi"/>
    <property type="match status" value="1"/>
</dbReference>
<feature type="binding site" evidence="6">
    <location>
        <begin position="226"/>
        <end position="229"/>
    </location>
    <ligand>
        <name>substrate</name>
    </ligand>
</feature>
<dbReference type="EC" id="3.5.1.4" evidence="3"/>
<dbReference type="Pfam" id="PF01425">
    <property type="entry name" value="Amidase"/>
    <property type="match status" value="1"/>
</dbReference>
<comment type="caution">
    <text evidence="8">The sequence shown here is derived from an EMBL/GenBank/DDBJ whole genome shotgun (WGS) entry which is preliminary data.</text>
</comment>
<dbReference type="AlphaFoldDB" id="A0A9P5Y5V3"/>
<dbReference type="InterPro" id="IPR023631">
    <property type="entry name" value="Amidase_dom"/>
</dbReference>
<dbReference type="GO" id="GO:0004040">
    <property type="term" value="F:amidase activity"/>
    <property type="evidence" value="ECO:0007669"/>
    <property type="project" value="UniProtKB-EC"/>
</dbReference>
<evidence type="ECO:0000259" key="7">
    <source>
        <dbReference type="Pfam" id="PF01425"/>
    </source>
</evidence>
<evidence type="ECO:0000256" key="2">
    <source>
        <dbReference type="ARBA" id="ARBA00009199"/>
    </source>
</evidence>
<keyword evidence="9" id="KW-1185">Reference proteome</keyword>
<evidence type="ECO:0000313" key="8">
    <source>
        <dbReference type="EMBL" id="KAF9461720.1"/>
    </source>
</evidence>
<feature type="active site" description="Charge relay system" evidence="5">
    <location>
        <position position="130"/>
    </location>
</feature>
<evidence type="ECO:0000256" key="5">
    <source>
        <dbReference type="PIRSR" id="PIRSR001221-1"/>
    </source>
</evidence>
<feature type="binding site" evidence="6">
    <location>
        <position position="205"/>
    </location>
    <ligand>
        <name>substrate</name>
    </ligand>
</feature>
<accession>A0A9P5Y5V3</accession>
<dbReference type="InterPro" id="IPR020556">
    <property type="entry name" value="Amidase_CS"/>
</dbReference>
<dbReference type="Gene3D" id="3.90.1300.10">
    <property type="entry name" value="Amidase signature (AS) domain"/>
    <property type="match status" value="1"/>
</dbReference>
<sequence length="565" mass="62670">MSDWKDICSARKSAQLASIPQEWIIQLPPETRTNVLDIPKDCGLLTTRELQITETTDVGILLRKLHSSEWSSEEVTIAFCKRSIIAQQLTNCLTEIFIERALQRARELDDTLKRTGKIVGPLHGLPISLKDQFAMKGLETIMGYVAWIGKRAESDCVLVEILYECGAVPFVRTNVPQALMWWETYNHVFGRTTNPYNRKLTSGGSSGGEAALIAMKGSPLGVGTDIGGSLRVPSSFCNLYALRPSYERLPYYGVVNPQEGQESISSVLGPMSNSMSGVKIFTKAIIDAKPWTKDPLALRKEWSEKEYCLSEHGGGKSLCFGMLWDNGISRPHPPLQRAMKITKAALEAAGHKVIDWEPHRLVEIYGNAEKIFCSDDDHDRRSQCELSGEPVIRMMSPIDDMQGHTMGESFSRSLVDKVGHRSAYDLWQLHKEKRELRKSHLEHWKKTSERTGTGRPVDAIISPTIAYTAAPHGLNTSASFYSAFSNALDLTACSFPVTFVDGELDVPQPPHPFRNHEDEAIFKLYSPDVFAGGPVGLQLIGGSQEEEAVISMAEIVDAALKVYSA</sequence>
<evidence type="ECO:0000256" key="4">
    <source>
        <dbReference type="ARBA" id="ARBA00022801"/>
    </source>
</evidence>
<dbReference type="EMBL" id="MU150280">
    <property type="protein sequence ID" value="KAF9461720.1"/>
    <property type="molecule type" value="Genomic_DNA"/>
</dbReference>
<feature type="active site" description="Charge relay system" evidence="5">
    <location>
        <position position="205"/>
    </location>
</feature>
<feature type="active site" description="Acyl-ester intermediate" evidence="5">
    <location>
        <position position="229"/>
    </location>
</feature>
<dbReference type="Proteomes" id="UP000807353">
    <property type="component" value="Unassembled WGS sequence"/>
</dbReference>
<dbReference type="PANTHER" id="PTHR46072">
    <property type="entry name" value="AMIDASE-RELATED-RELATED"/>
    <property type="match status" value="1"/>
</dbReference>
<dbReference type="PROSITE" id="PS00571">
    <property type="entry name" value="AMIDASES"/>
    <property type="match status" value="1"/>
</dbReference>
<proteinExistence type="inferred from homology"/>
<reference evidence="8" key="1">
    <citation type="submission" date="2020-11" db="EMBL/GenBank/DDBJ databases">
        <authorList>
            <consortium name="DOE Joint Genome Institute"/>
            <person name="Ahrendt S."/>
            <person name="Riley R."/>
            <person name="Andreopoulos W."/>
            <person name="Labutti K."/>
            <person name="Pangilinan J."/>
            <person name="Ruiz-Duenas F.J."/>
            <person name="Barrasa J.M."/>
            <person name="Sanchez-Garcia M."/>
            <person name="Camarero S."/>
            <person name="Miyauchi S."/>
            <person name="Serrano A."/>
            <person name="Linde D."/>
            <person name="Babiker R."/>
            <person name="Drula E."/>
            <person name="Ayuso-Fernandez I."/>
            <person name="Pacheco R."/>
            <person name="Padilla G."/>
            <person name="Ferreira P."/>
            <person name="Barriuso J."/>
            <person name="Kellner H."/>
            <person name="Castanera R."/>
            <person name="Alfaro M."/>
            <person name="Ramirez L."/>
            <person name="Pisabarro A.G."/>
            <person name="Kuo A."/>
            <person name="Tritt A."/>
            <person name="Lipzen A."/>
            <person name="He G."/>
            <person name="Yan M."/>
            <person name="Ng V."/>
            <person name="Cullen D."/>
            <person name="Martin F."/>
            <person name="Rosso M.-N."/>
            <person name="Henrissat B."/>
            <person name="Hibbett D."/>
            <person name="Martinez A.T."/>
            <person name="Grigoriev I.V."/>
        </authorList>
    </citation>
    <scope>NUCLEOTIDE SEQUENCE</scope>
    <source>
        <strain evidence="8">CBS 247.69</strain>
    </source>
</reference>
<keyword evidence="4" id="KW-0378">Hydrolase</keyword>
<dbReference type="OrthoDB" id="6428749at2759"/>
<feature type="binding site" evidence="6">
    <location>
        <position position="179"/>
    </location>
    <ligand>
        <name>substrate</name>
    </ligand>
</feature>
<dbReference type="SUPFAM" id="SSF75304">
    <property type="entry name" value="Amidase signature (AS) enzymes"/>
    <property type="match status" value="1"/>
</dbReference>
<dbReference type="InterPro" id="IPR036928">
    <property type="entry name" value="AS_sf"/>
</dbReference>